<dbReference type="PANTHER" id="PTHR33794:SF1">
    <property type="entry name" value="BACILLOLYSIN"/>
    <property type="match status" value="1"/>
</dbReference>
<evidence type="ECO:0000256" key="5">
    <source>
        <dbReference type="ARBA" id="ARBA00022833"/>
    </source>
</evidence>
<dbReference type="Gene3D" id="2.60.120.200">
    <property type="match status" value="1"/>
</dbReference>
<keyword evidence="3" id="KW-0732">Signal</keyword>
<dbReference type="SUPFAM" id="SSF141072">
    <property type="entry name" value="CalX-like"/>
    <property type="match status" value="1"/>
</dbReference>
<feature type="domain" description="Peptidase M4 C-terminal" evidence="8">
    <location>
        <begin position="462"/>
        <end position="665"/>
    </location>
</feature>
<dbReference type="NCBIfam" id="TIGR04183">
    <property type="entry name" value="Por_Secre_tail"/>
    <property type="match status" value="1"/>
</dbReference>
<feature type="domain" description="Secretion system C-terminal sorting" evidence="9">
    <location>
        <begin position="1346"/>
        <end position="1415"/>
    </location>
</feature>
<evidence type="ECO:0000259" key="7">
    <source>
        <dbReference type="Pfam" id="PF01447"/>
    </source>
</evidence>
<dbReference type="Pfam" id="PF01447">
    <property type="entry name" value="Peptidase_M4"/>
    <property type="match status" value="1"/>
</dbReference>
<dbReference type="InterPro" id="IPR050728">
    <property type="entry name" value="Zinc_Metalloprotease_M4"/>
</dbReference>
<keyword evidence="1" id="KW-0645">Protease</keyword>
<keyword evidence="6" id="KW-0482">Metalloprotease</keyword>
<dbReference type="InterPro" id="IPR001570">
    <property type="entry name" value="Peptidase_M4_C_domain"/>
</dbReference>
<dbReference type="InterPro" id="IPR026444">
    <property type="entry name" value="Secre_tail"/>
</dbReference>
<evidence type="ECO:0000259" key="8">
    <source>
        <dbReference type="Pfam" id="PF02868"/>
    </source>
</evidence>
<feature type="domain" description="Peptidase M4" evidence="7">
    <location>
        <begin position="270"/>
        <end position="458"/>
    </location>
</feature>
<comment type="caution">
    <text evidence="10">The sequence shown here is derived from an EMBL/GenBank/DDBJ whole genome shotgun (WGS) entry which is preliminary data.</text>
</comment>
<dbReference type="GO" id="GO:0006508">
    <property type="term" value="P:proteolysis"/>
    <property type="evidence" value="ECO:0007669"/>
    <property type="project" value="UniProtKB-KW"/>
</dbReference>
<dbReference type="GO" id="GO:0004222">
    <property type="term" value="F:metalloendopeptidase activity"/>
    <property type="evidence" value="ECO:0007669"/>
    <property type="project" value="InterPro"/>
</dbReference>
<dbReference type="Pfam" id="PF02868">
    <property type="entry name" value="Peptidase_M4_C"/>
    <property type="match status" value="1"/>
</dbReference>
<dbReference type="Gene3D" id="3.10.170.10">
    <property type="match status" value="1"/>
</dbReference>
<gene>
    <name evidence="10" type="ORF">FGM01_01495</name>
</gene>
<dbReference type="Gene3D" id="1.10.390.10">
    <property type="entry name" value="Neutral Protease Domain 2"/>
    <property type="match status" value="1"/>
</dbReference>
<dbReference type="SUPFAM" id="SSF55486">
    <property type="entry name" value="Metalloproteases ('zincins'), catalytic domain"/>
    <property type="match status" value="1"/>
</dbReference>
<keyword evidence="2" id="KW-0479">Metal-binding</keyword>
<evidence type="ECO:0000313" key="10">
    <source>
        <dbReference type="EMBL" id="TRO66584.1"/>
    </source>
</evidence>
<evidence type="ECO:0000259" key="9">
    <source>
        <dbReference type="Pfam" id="PF18962"/>
    </source>
</evidence>
<dbReference type="Pfam" id="PF18962">
    <property type="entry name" value="Por_Secre_tail"/>
    <property type="match status" value="1"/>
</dbReference>
<name>A0A550I6H9_9FLAO</name>
<sequence>MNVKLLQRMKIFLIIFLMGNLIGYSQTSTGEITSNLENDPRVKSFKMDNSRGTPSVIQLNTAKGQISLSEAPAFLSSLMGTGPETVFILETSLNSHGLQVDKFQQYTKGIKVEHGVIKAISKNGVITAFTAEYYNLGDSFPVSTSLNEATALQKALDFVGASLYAWEYIESLGSDPEVTAAYDTYYPKGELVIVDDYSTVEVDPAVAYKFNVYAAEPVSRADIYVDANTGKILLNDAIIKHANGHTKEDIKKEATKSKSTTPNLPYISATGDTRYAGTRSFDTSQDSNGLFALKGVTPSGIENETFSYEGIGGLPLSIPALSTFAESVYDGDCDSLNPETADNIWNASEHRKDDFSTTSFYPLANEKNNDDVALDAHWGAEVVLDYWKNVHNRLSYDDKGTKVFNYVHYGDAYDNAFWNGSAMTYGDGSYQGGTNPDGSFAPLTSMDVCAHEIGHGVCEFTADLVYARESGAMNEGFSDIWAATVEHYVLSQIDSSLQYDPWGIGEQIDERDGGLQPGDANARALRWMDDPKAAGDPDSYGGENWQNPDCGTPTLANDQCGVHTNSGVLNKWFYFLVSGSGQSFSPGFSKASADDQVTDAGNSYEVFGLDFEKSAQIAYIAETMLSPNAKFAEMRETSILVAQTLFGIGSFEEEQTTNAWHAVDIGERYNAGEPNTITFSDSNVQIFSEDNELNGCEDFNTYSVVLTGVEVPASAKITLNTSGSTAEEESDFSVSTKTLNFTGSETKSIQITVYDDAVIEDSETIVLSFIYNGTFHKQEYAISDNDFAPRTGTEEFDLLMEAFDQDGMPADWSTVALAEGSNIWKVNGDLSAAGRAYISDGITDIPFYDQNSPSHTILRSSLINAAAASNVKVSFDWEAGGETDAVDTSVIFDYGEFVYSLDGSDYVPVQKFVGAGPLGVNTASGTFTAEIPELDGKAFFLGWRWYNDTNAGTQFSFAIDNVKVSAIPAGIETQQDEQATATVQSGNTIYFLSNTDKALIAKIENASADLGCVTMSVTSAGNSFKVFPNISTARPSKSFSISTENTEATYDLTIYFTEEELSAFDATTELIPLKVNSMNIDDADDRAGNFQLNGSLTDVNTIDEFRAYTGTFSGSGSISIVQDFAYCTAAPSPWKSADVGNSQLAGEICYLDGHFELTGSGMGMNDKADAFYFTYQEVTGDAEVIAKLNSFNNGGLHGTASVVIRETLDAGAKVAATTITANPNFRGAEVQLQFRKSTGGKLTNSKSQSSSIPQYIRIVRSENMITSYVGSSTSSWTEVASTRVNFGATVYVGIGVASGSNSTTTMADFSELSVLQGAQVAGAKQGIGTKSASISEDSKETKSFDLYPNPAVNRIHVEVEDSTISAVGIYNMNGQLMDQVNYGKPLAKATVDVSQLLSGMYILKVHTGEGDILNKQFLKK</sequence>
<evidence type="ECO:0000256" key="3">
    <source>
        <dbReference type="ARBA" id="ARBA00022729"/>
    </source>
</evidence>
<evidence type="ECO:0000256" key="6">
    <source>
        <dbReference type="ARBA" id="ARBA00023049"/>
    </source>
</evidence>
<protein>
    <submittedName>
        <fullName evidence="10">T9SS type A sorting domain-containing protein</fullName>
    </submittedName>
</protein>
<evidence type="ECO:0000256" key="2">
    <source>
        <dbReference type="ARBA" id="ARBA00022723"/>
    </source>
</evidence>
<keyword evidence="4" id="KW-0378">Hydrolase</keyword>
<dbReference type="GO" id="GO:0046872">
    <property type="term" value="F:metal ion binding"/>
    <property type="evidence" value="ECO:0007669"/>
    <property type="project" value="UniProtKB-KW"/>
</dbReference>
<keyword evidence="5" id="KW-0862">Zinc</keyword>
<keyword evidence="11" id="KW-1185">Reference proteome</keyword>
<dbReference type="Gene3D" id="2.60.40.2030">
    <property type="match status" value="1"/>
</dbReference>
<accession>A0A550I6H9</accession>
<dbReference type="EMBL" id="VHSF01000001">
    <property type="protein sequence ID" value="TRO66584.1"/>
    <property type="molecule type" value="Genomic_DNA"/>
</dbReference>
<organism evidence="10 11">
    <name type="scientific">Christiangramia sabulilitoris</name>
    <dbReference type="NCBI Taxonomy" id="2583991"/>
    <lineage>
        <taxon>Bacteria</taxon>
        <taxon>Pseudomonadati</taxon>
        <taxon>Bacteroidota</taxon>
        <taxon>Flavobacteriia</taxon>
        <taxon>Flavobacteriales</taxon>
        <taxon>Flavobacteriaceae</taxon>
        <taxon>Christiangramia</taxon>
    </lineage>
</organism>
<dbReference type="InterPro" id="IPR038081">
    <property type="entry name" value="CalX-like_sf"/>
</dbReference>
<dbReference type="OrthoDB" id="291295at2"/>
<dbReference type="InterPro" id="IPR013856">
    <property type="entry name" value="Peptidase_M4_domain"/>
</dbReference>
<reference evidence="10 11" key="1">
    <citation type="submission" date="2019-06" db="EMBL/GenBank/DDBJ databases">
        <title>Gramella sabulilitoris sp. nov., isolated from a marine sand.</title>
        <authorList>
            <person name="Yoon J.-H."/>
        </authorList>
    </citation>
    <scope>NUCLEOTIDE SEQUENCE [LARGE SCALE GENOMIC DNA]</scope>
    <source>
        <strain evidence="10 11">HSMS-1</strain>
    </source>
</reference>
<dbReference type="CDD" id="cd09597">
    <property type="entry name" value="M4_TLP"/>
    <property type="match status" value="1"/>
</dbReference>
<evidence type="ECO:0000313" key="11">
    <source>
        <dbReference type="Proteomes" id="UP000315131"/>
    </source>
</evidence>
<dbReference type="PANTHER" id="PTHR33794">
    <property type="entry name" value="BACILLOLYSIN"/>
    <property type="match status" value="1"/>
</dbReference>
<evidence type="ECO:0000256" key="1">
    <source>
        <dbReference type="ARBA" id="ARBA00022670"/>
    </source>
</evidence>
<dbReference type="Proteomes" id="UP000315131">
    <property type="component" value="Unassembled WGS sequence"/>
</dbReference>
<evidence type="ECO:0000256" key="4">
    <source>
        <dbReference type="ARBA" id="ARBA00022801"/>
    </source>
</evidence>
<dbReference type="InterPro" id="IPR027268">
    <property type="entry name" value="Peptidase_M4/M1_CTD_sf"/>
</dbReference>
<proteinExistence type="predicted"/>